<protein>
    <submittedName>
        <fullName evidence="1">Uncharacterized protein</fullName>
    </submittedName>
</protein>
<organism evidence="1 2">
    <name type="scientific">Mycobacterium kansasii</name>
    <dbReference type="NCBI Taxonomy" id="1768"/>
    <lineage>
        <taxon>Bacteria</taxon>
        <taxon>Bacillati</taxon>
        <taxon>Actinomycetota</taxon>
        <taxon>Actinomycetes</taxon>
        <taxon>Mycobacteriales</taxon>
        <taxon>Mycobacteriaceae</taxon>
        <taxon>Mycobacterium</taxon>
    </lineage>
</organism>
<evidence type="ECO:0000313" key="1">
    <source>
        <dbReference type="EMBL" id="OOK70818.1"/>
    </source>
</evidence>
<dbReference type="Proteomes" id="UP000189229">
    <property type="component" value="Unassembled WGS sequence"/>
</dbReference>
<sequence>MLATVVGARGGRPAWRRIVSLYLLKWLRKAIFPRICHGLTSTRAMPGEGML</sequence>
<dbReference type="EMBL" id="MVBM01000006">
    <property type="protein sequence ID" value="OOK70818.1"/>
    <property type="molecule type" value="Genomic_DNA"/>
</dbReference>
<accession>A0A1V3WVR2</accession>
<name>A0A1V3WVR2_MYCKA</name>
<proteinExistence type="predicted"/>
<comment type="caution">
    <text evidence="1">The sequence shown here is derived from an EMBL/GenBank/DDBJ whole genome shotgun (WGS) entry which is preliminary data.</text>
</comment>
<gene>
    <name evidence="1" type="ORF">BZL30_6690</name>
</gene>
<dbReference type="AlphaFoldDB" id="A0A1V3WVR2"/>
<evidence type="ECO:0000313" key="2">
    <source>
        <dbReference type="Proteomes" id="UP000189229"/>
    </source>
</evidence>
<reference evidence="1 2" key="1">
    <citation type="submission" date="2017-02" db="EMBL/GenBank/DDBJ databases">
        <title>Complete genome sequences of Mycobacterium kansasii strains isolated from rhesus macaques.</title>
        <authorList>
            <person name="Panda A."/>
            <person name="Nagaraj S."/>
            <person name="Zhao X."/>
            <person name="Tettelin H."/>
            <person name="Detolla L.J."/>
        </authorList>
    </citation>
    <scope>NUCLEOTIDE SEQUENCE [LARGE SCALE GENOMIC DNA]</scope>
    <source>
        <strain evidence="1 2">11-3813</strain>
    </source>
</reference>